<gene>
    <name evidence="4" type="ORF">E1B25_00360</name>
</gene>
<evidence type="ECO:0000313" key="5">
    <source>
        <dbReference type="Proteomes" id="UP000294662"/>
    </source>
</evidence>
<dbReference type="AlphaFoldDB" id="A0A4V6PGA4"/>
<keyword evidence="2" id="KW-0503">Monooxygenase</keyword>
<name>A0A4V6PGA4_9RHOB</name>
<feature type="domain" description="FAD-binding" evidence="3">
    <location>
        <begin position="8"/>
        <end position="341"/>
    </location>
</feature>
<dbReference type="GO" id="GO:0004497">
    <property type="term" value="F:monooxygenase activity"/>
    <property type="evidence" value="ECO:0007669"/>
    <property type="project" value="UniProtKB-KW"/>
</dbReference>
<dbReference type="PRINTS" id="PR00420">
    <property type="entry name" value="RNGMNOXGNASE"/>
</dbReference>
<proteinExistence type="predicted"/>
<dbReference type="PANTHER" id="PTHR13789:SF309">
    <property type="entry name" value="PUTATIVE (AFU_ORTHOLOGUE AFUA_6G14510)-RELATED"/>
    <property type="match status" value="1"/>
</dbReference>
<reference evidence="4 5" key="1">
    <citation type="submission" date="2019-03" db="EMBL/GenBank/DDBJ databases">
        <authorList>
            <person name="Zhang S."/>
        </authorList>
    </citation>
    <scope>NUCLEOTIDE SEQUENCE [LARGE SCALE GENOMIC DNA]</scope>
    <source>
        <strain evidence="4 5">S4J41</strain>
    </source>
</reference>
<evidence type="ECO:0000256" key="2">
    <source>
        <dbReference type="ARBA" id="ARBA00023033"/>
    </source>
</evidence>
<dbReference type="InterPro" id="IPR002938">
    <property type="entry name" value="FAD-bd"/>
</dbReference>
<protein>
    <submittedName>
        <fullName evidence="4">FAD-binding protein</fullName>
    </submittedName>
</protein>
<dbReference type="Proteomes" id="UP000294662">
    <property type="component" value="Unassembled WGS sequence"/>
</dbReference>
<dbReference type="SUPFAM" id="SSF54373">
    <property type="entry name" value="FAD-linked reductases, C-terminal domain"/>
    <property type="match status" value="1"/>
</dbReference>
<accession>A0A4V6PGA4</accession>
<keyword evidence="5" id="KW-1185">Reference proteome</keyword>
<dbReference type="OrthoDB" id="4230779at2"/>
<dbReference type="Pfam" id="PF01494">
    <property type="entry name" value="FAD_binding_3"/>
    <property type="match status" value="1"/>
</dbReference>
<dbReference type="InterPro" id="IPR050493">
    <property type="entry name" value="FAD-dep_Monooxygenase_BioMet"/>
</dbReference>
<keyword evidence="1" id="KW-0560">Oxidoreductase</keyword>
<dbReference type="SUPFAM" id="SSF51905">
    <property type="entry name" value="FAD/NAD(P)-binding domain"/>
    <property type="match status" value="1"/>
</dbReference>
<evidence type="ECO:0000256" key="1">
    <source>
        <dbReference type="ARBA" id="ARBA00023002"/>
    </source>
</evidence>
<evidence type="ECO:0000259" key="3">
    <source>
        <dbReference type="Pfam" id="PF01494"/>
    </source>
</evidence>
<dbReference type="GO" id="GO:0071949">
    <property type="term" value="F:FAD binding"/>
    <property type="evidence" value="ECO:0007669"/>
    <property type="project" value="InterPro"/>
</dbReference>
<dbReference type="InterPro" id="IPR036188">
    <property type="entry name" value="FAD/NAD-bd_sf"/>
</dbReference>
<comment type="caution">
    <text evidence="4">The sequence shown here is derived from an EMBL/GenBank/DDBJ whole genome shotgun (WGS) entry which is preliminary data.</text>
</comment>
<dbReference type="PANTHER" id="PTHR13789">
    <property type="entry name" value="MONOOXYGENASE"/>
    <property type="match status" value="1"/>
</dbReference>
<sequence>MALTGRNIIVAGAGIGGLAAALALRARGAEVTVLEQACEITEVGAGLQISPNGVAVLRALGLEQDLARVATPSRAVVLRDYRRPGEVLRLDLARHAPDQAFYLVHRADLIDLLVRAVRAADIPLRLLQRVDRVVPGPVPELHLANGAQARADLVVGADGLSSRMRLALNGADRPFFTGQVAWRATVPNTLNLPPEAQIFMGPGRHLVCYPLRDGKLVNIVAVQERKLWADEGWHHSDDPDNLRAAFADFRGLPSELLAQVREVALWGLFRHPVAEHWHGEGVAILGDAAHPTLPFLAQGANLALEDGWVLADCLAAQKDQAAALASYQARRRDRAARVIAAANGNAWKYHFKLSPLREIGHLALRVGGALAPARAVRQFDWLYGYDVTA</sequence>
<evidence type="ECO:0000313" key="4">
    <source>
        <dbReference type="EMBL" id="TDE40706.1"/>
    </source>
</evidence>
<dbReference type="RefSeq" id="WP_132826697.1">
    <property type="nucleotide sequence ID" value="NZ_SMFP01000001.1"/>
</dbReference>
<organism evidence="4 5">
    <name type="scientific">Antarcticimicrobium sediminis</name>
    <dbReference type="NCBI Taxonomy" id="2546227"/>
    <lineage>
        <taxon>Bacteria</taxon>
        <taxon>Pseudomonadati</taxon>
        <taxon>Pseudomonadota</taxon>
        <taxon>Alphaproteobacteria</taxon>
        <taxon>Rhodobacterales</taxon>
        <taxon>Paracoccaceae</taxon>
        <taxon>Antarcticimicrobium</taxon>
    </lineage>
</organism>
<dbReference type="EMBL" id="SMFP01000001">
    <property type="protein sequence ID" value="TDE40706.1"/>
    <property type="molecule type" value="Genomic_DNA"/>
</dbReference>
<dbReference type="Gene3D" id="3.50.50.60">
    <property type="entry name" value="FAD/NAD(P)-binding domain"/>
    <property type="match status" value="1"/>
</dbReference>